<sequence>MVALATASRYGPAVRFLRPVTLRNPPNGVGSSNSSSKSALRKTEVATLNSSTQRRDVSRCSRKQLLECHSRVIYQRSRRSINLH</sequence>
<evidence type="ECO:0000313" key="3">
    <source>
        <dbReference type="Proteomes" id="UP001497644"/>
    </source>
</evidence>
<dbReference type="EMBL" id="OZ034837">
    <property type="protein sequence ID" value="CAL1678397.1"/>
    <property type="molecule type" value="Genomic_DNA"/>
</dbReference>
<evidence type="ECO:0000313" key="2">
    <source>
        <dbReference type="EMBL" id="CAL1678397.1"/>
    </source>
</evidence>
<keyword evidence="3" id="KW-1185">Reference proteome</keyword>
<dbReference type="Proteomes" id="UP001497644">
    <property type="component" value="Chromosome 14"/>
</dbReference>
<proteinExistence type="predicted"/>
<evidence type="ECO:0000256" key="1">
    <source>
        <dbReference type="SAM" id="MobiDB-lite"/>
    </source>
</evidence>
<name>A0AAV2NE24_9HYME</name>
<organism evidence="2 3">
    <name type="scientific">Lasius platythorax</name>
    <dbReference type="NCBI Taxonomy" id="488582"/>
    <lineage>
        <taxon>Eukaryota</taxon>
        <taxon>Metazoa</taxon>
        <taxon>Ecdysozoa</taxon>
        <taxon>Arthropoda</taxon>
        <taxon>Hexapoda</taxon>
        <taxon>Insecta</taxon>
        <taxon>Pterygota</taxon>
        <taxon>Neoptera</taxon>
        <taxon>Endopterygota</taxon>
        <taxon>Hymenoptera</taxon>
        <taxon>Apocrita</taxon>
        <taxon>Aculeata</taxon>
        <taxon>Formicoidea</taxon>
        <taxon>Formicidae</taxon>
        <taxon>Formicinae</taxon>
        <taxon>Lasius</taxon>
        <taxon>Lasius</taxon>
    </lineage>
</organism>
<feature type="region of interest" description="Disordered" evidence="1">
    <location>
        <begin position="20"/>
        <end position="54"/>
    </location>
</feature>
<dbReference type="AlphaFoldDB" id="A0AAV2NE24"/>
<accession>A0AAV2NE24</accession>
<gene>
    <name evidence="2" type="ORF">LPLAT_LOCUS4260</name>
</gene>
<protein>
    <submittedName>
        <fullName evidence="2">Uncharacterized protein</fullName>
    </submittedName>
</protein>
<reference evidence="2" key="1">
    <citation type="submission" date="2024-04" db="EMBL/GenBank/DDBJ databases">
        <authorList>
            <consortium name="Molecular Ecology Group"/>
        </authorList>
    </citation>
    <scope>NUCLEOTIDE SEQUENCE</scope>
</reference>